<keyword evidence="2" id="KW-0472">Membrane</keyword>
<evidence type="ECO:0000313" key="5">
    <source>
        <dbReference type="Proteomes" id="UP000237631"/>
    </source>
</evidence>
<dbReference type="InterPro" id="IPR013783">
    <property type="entry name" value="Ig-like_fold"/>
</dbReference>
<evidence type="ECO:0000256" key="1">
    <source>
        <dbReference type="SAM" id="MobiDB-lite"/>
    </source>
</evidence>
<feature type="transmembrane region" description="Helical" evidence="2">
    <location>
        <begin position="578"/>
        <end position="598"/>
    </location>
</feature>
<gene>
    <name evidence="4" type="ORF">CBER1_11448</name>
</gene>
<comment type="caution">
    <text evidence="4">The sequence shown here is derived from an EMBL/GenBank/DDBJ whole genome shotgun (WGS) entry which is preliminary data.</text>
</comment>
<dbReference type="Proteomes" id="UP000237631">
    <property type="component" value="Unassembled WGS sequence"/>
</dbReference>
<evidence type="ECO:0000259" key="3">
    <source>
        <dbReference type="PROSITE" id="PS50853"/>
    </source>
</evidence>
<keyword evidence="2" id="KW-0812">Transmembrane</keyword>
<dbReference type="InterPro" id="IPR003961">
    <property type="entry name" value="FN3_dom"/>
</dbReference>
<dbReference type="Pfam" id="PF13472">
    <property type="entry name" value="Lipase_GDSL_2"/>
    <property type="match status" value="1"/>
</dbReference>
<dbReference type="SUPFAM" id="SSF49265">
    <property type="entry name" value="Fibronectin type III"/>
    <property type="match status" value="1"/>
</dbReference>
<dbReference type="Gene3D" id="2.60.40.10">
    <property type="entry name" value="Immunoglobulins"/>
    <property type="match status" value="1"/>
</dbReference>
<feature type="region of interest" description="Disordered" evidence="1">
    <location>
        <begin position="372"/>
        <end position="400"/>
    </location>
</feature>
<dbReference type="EMBL" id="PNEN01001626">
    <property type="protein sequence ID" value="PPJ53002.1"/>
    <property type="molecule type" value="Genomic_DNA"/>
</dbReference>
<dbReference type="Gene3D" id="3.40.50.1110">
    <property type="entry name" value="SGNH hydrolase"/>
    <property type="match status" value="1"/>
</dbReference>
<dbReference type="OrthoDB" id="2119228at2759"/>
<dbReference type="InterPro" id="IPR013830">
    <property type="entry name" value="SGNH_hydro"/>
</dbReference>
<dbReference type="AlphaFoldDB" id="A0A2S6BZU9"/>
<protein>
    <recommendedName>
        <fullName evidence="3">Fibronectin type-III domain-containing protein</fullName>
    </recommendedName>
</protein>
<sequence length="743" mass="82796">MAFAMQNAEHVAPETAWNSLSERQDAAPLKIMIVGDSITHGFEADTTWRYRLWEWLKSTNTPFNFVGPYTGVCAPIPNHPPQPPRLMELPPQGVEVLDEFPRIEWGYAKEVPSDFDAHHFATSGEKAERVQGLIQARVEEFEPEMLLILLGFNDLSWGGARPEELLERIKTIVDVARANKADTKFIIGNVVHEQLSDADLEARTSAYNELLNATYPSWSTADSPVHYAEVAGVYTCGPNRNCTSTVDGLHPNDLGAYQIAHAFSQAFIDHYSIGQQPVQIPGTWTDRSVDPPTNIKASGSSMGITVTWDRPFGIPNFNVRRRSGDEEWITEYGVGMNRSDTILPRAGIQYEYQVRSCLGQRCGDWSSESVTAVSDRRTGPPPRKIRTKPTASGFEASWSPPEDADEWNITQYDVAYTNRMRYNLQLHVGTRKQSAKLEGLESGQYSIIGFILDVSVSTWTDPEGGSLFAFGRPVRPGTTEAPQAPSQLRSETVNETAVHLAWEADDHTAGFLAYVDGHSDDAVIYDRSTVMTVDSSAATKLPEICISAINGDLESKRSCLFEKPKSKWSWRPDGPTAIIVYVILACCLATVLVLVMRFRKNIKDRMRAGNDHHESQINRSVNMDQLVQREKHLGHPEIHSGPHLDRASEAGQSNAPGNRIDESYVPAQRHRDESVETPVQQESAWERIGRARHDAMLAAEKQGQNGVHGQTDRQLQEHNTAGGDNIKKKHNLGRRLRGLLCVN</sequence>
<reference evidence="5" key="1">
    <citation type="journal article" date="2017" name="bioRxiv">
        <title>Conservation of a gene cluster reveals novel cercosporin biosynthetic mechanisms and extends production to the genus Colletotrichum.</title>
        <authorList>
            <person name="de Jonge R."/>
            <person name="Ebert M.K."/>
            <person name="Huitt-Roehl C.R."/>
            <person name="Pal P."/>
            <person name="Suttle J.C."/>
            <person name="Spanner R.E."/>
            <person name="Neubauer J.D."/>
            <person name="Jurick W.M.II."/>
            <person name="Stott K.A."/>
            <person name="Secor G.A."/>
            <person name="Thomma B.P.H.J."/>
            <person name="Van de Peer Y."/>
            <person name="Townsend C.A."/>
            <person name="Bolton M.D."/>
        </authorList>
    </citation>
    <scope>NUCLEOTIDE SEQUENCE [LARGE SCALE GENOMIC DNA]</scope>
    <source>
        <strain evidence="5">CBS538.71</strain>
    </source>
</reference>
<keyword evidence="2" id="KW-1133">Transmembrane helix</keyword>
<dbReference type="GO" id="GO:0004622">
    <property type="term" value="F:phosphatidylcholine lysophospholipase activity"/>
    <property type="evidence" value="ECO:0007669"/>
    <property type="project" value="TreeGrafter"/>
</dbReference>
<dbReference type="SUPFAM" id="SSF52266">
    <property type="entry name" value="SGNH hydrolase"/>
    <property type="match status" value="1"/>
</dbReference>
<accession>A0A2S6BZU9</accession>
<dbReference type="PANTHER" id="PTHR30383">
    <property type="entry name" value="THIOESTERASE 1/PROTEASE 1/LYSOPHOSPHOLIPASE L1"/>
    <property type="match status" value="1"/>
</dbReference>
<evidence type="ECO:0000256" key="2">
    <source>
        <dbReference type="SAM" id="Phobius"/>
    </source>
</evidence>
<dbReference type="PROSITE" id="PS50853">
    <property type="entry name" value="FN3"/>
    <property type="match status" value="1"/>
</dbReference>
<feature type="compositionally biased region" description="Basic and acidic residues" evidence="1">
    <location>
        <begin position="635"/>
        <end position="648"/>
    </location>
</feature>
<name>A0A2S6BZU9_9PEZI</name>
<dbReference type="InterPro" id="IPR036514">
    <property type="entry name" value="SGNH_hydro_sf"/>
</dbReference>
<feature type="domain" description="Fibronectin type-III" evidence="3">
    <location>
        <begin position="291"/>
        <end position="381"/>
    </location>
</feature>
<organism evidence="4 5">
    <name type="scientific">Cercospora berteroae</name>
    <dbReference type="NCBI Taxonomy" id="357750"/>
    <lineage>
        <taxon>Eukaryota</taxon>
        <taxon>Fungi</taxon>
        <taxon>Dikarya</taxon>
        <taxon>Ascomycota</taxon>
        <taxon>Pezizomycotina</taxon>
        <taxon>Dothideomycetes</taxon>
        <taxon>Dothideomycetidae</taxon>
        <taxon>Mycosphaerellales</taxon>
        <taxon>Mycosphaerellaceae</taxon>
        <taxon>Cercospora</taxon>
    </lineage>
</organism>
<dbReference type="PANTHER" id="PTHR30383:SF2">
    <property type="entry name" value="CELLULOSE-BINDING PROTEIN"/>
    <property type="match status" value="1"/>
</dbReference>
<keyword evidence="5" id="KW-1185">Reference proteome</keyword>
<dbReference type="InterPro" id="IPR051532">
    <property type="entry name" value="Ester_Hydrolysis_Enzymes"/>
</dbReference>
<evidence type="ECO:0000313" key="4">
    <source>
        <dbReference type="EMBL" id="PPJ53002.1"/>
    </source>
</evidence>
<dbReference type="SMART" id="SM00060">
    <property type="entry name" value="FN3"/>
    <property type="match status" value="3"/>
</dbReference>
<proteinExistence type="predicted"/>
<dbReference type="CDD" id="cd00063">
    <property type="entry name" value="FN3"/>
    <property type="match status" value="1"/>
</dbReference>
<dbReference type="InterPro" id="IPR036116">
    <property type="entry name" value="FN3_sf"/>
</dbReference>
<feature type="region of interest" description="Disordered" evidence="1">
    <location>
        <begin position="635"/>
        <end position="660"/>
    </location>
</feature>